<protein>
    <submittedName>
        <fullName evidence="1">Protein tyrosine phosphatase</fullName>
    </submittedName>
</protein>
<dbReference type="AlphaFoldDB" id="A0A1Z5I928"/>
<dbReference type="Pfam" id="PF13350">
    <property type="entry name" value="Y_phosphatase3"/>
    <property type="match status" value="1"/>
</dbReference>
<dbReference type="SUPFAM" id="SSF52799">
    <property type="entry name" value="(Phosphotyrosine protein) phosphatases II"/>
    <property type="match status" value="1"/>
</dbReference>
<dbReference type="PROSITE" id="PS00383">
    <property type="entry name" value="TYR_PHOSPHATASE_1"/>
    <property type="match status" value="1"/>
</dbReference>
<dbReference type="Proteomes" id="UP000198374">
    <property type="component" value="Unassembled WGS sequence"/>
</dbReference>
<dbReference type="InterPro" id="IPR026893">
    <property type="entry name" value="Tyr/Ser_Pase_IphP-type"/>
</dbReference>
<dbReference type="Gene3D" id="3.90.190.10">
    <property type="entry name" value="Protein tyrosine phosphatase superfamily"/>
    <property type="match status" value="1"/>
</dbReference>
<organism evidence="1 2">
    <name type="scientific">Secundilactobacillus mixtipabuli</name>
    <dbReference type="NCBI Taxonomy" id="1435342"/>
    <lineage>
        <taxon>Bacteria</taxon>
        <taxon>Bacillati</taxon>
        <taxon>Bacillota</taxon>
        <taxon>Bacilli</taxon>
        <taxon>Lactobacillales</taxon>
        <taxon>Lactobacillaceae</taxon>
        <taxon>Secundilactobacillus</taxon>
    </lineage>
</organism>
<dbReference type="OrthoDB" id="1188001at2"/>
<dbReference type="EMBL" id="BCMF01000001">
    <property type="protein sequence ID" value="GAW98262.1"/>
    <property type="molecule type" value="Genomic_DNA"/>
</dbReference>
<dbReference type="RefSeq" id="WP_089108096.1">
    <property type="nucleotide sequence ID" value="NZ_BCMF01000001.1"/>
</dbReference>
<name>A0A1Z5I928_9LACO</name>
<proteinExistence type="predicted"/>
<keyword evidence="2" id="KW-1185">Reference proteome</keyword>
<dbReference type="GO" id="GO:0004721">
    <property type="term" value="F:phosphoprotein phosphatase activity"/>
    <property type="evidence" value="ECO:0007669"/>
    <property type="project" value="InterPro"/>
</dbReference>
<comment type="caution">
    <text evidence="1">The sequence shown here is derived from an EMBL/GenBank/DDBJ whole genome shotgun (WGS) entry which is preliminary data.</text>
</comment>
<accession>A0A1Z5I928</accession>
<evidence type="ECO:0000313" key="1">
    <source>
        <dbReference type="EMBL" id="GAW98262.1"/>
    </source>
</evidence>
<evidence type="ECO:0000313" key="2">
    <source>
        <dbReference type="Proteomes" id="UP000198374"/>
    </source>
</evidence>
<reference evidence="1 2" key="1">
    <citation type="submission" date="2015-11" db="EMBL/GenBank/DDBJ databases">
        <title>Draft genome sequences of new species of the genus Lactobacillus isolated from orchardgrass silage.</title>
        <authorList>
            <person name="Tohno M."/>
            <person name="Tanizawa Y."/>
            <person name="Arita M."/>
        </authorList>
    </citation>
    <scope>NUCLEOTIDE SEQUENCE [LARGE SCALE GENOMIC DNA]</scope>
    <source>
        <strain evidence="1 2">IWT30</strain>
    </source>
</reference>
<gene>
    <name evidence="1" type="ORF">IWT30_00206</name>
</gene>
<sequence length="266" mass="29925">MQQTNQRVLTMDHGYNFRDLGGYQTNDGQTVKWQRVIRTGTLAYLSQHDQQALVDYGIKFDVDFRSDVEVAQAPDQIPNDILYRHLPVFPDDKTDASKSQAELSAELKTRKMNGFDHMVRVYQNMVTQPQAQAAYRAFFAALLTNTNEKDGLLFHCTAGKDRTGMGATFFLSALGVPKKIIKQDYLLTNDILASLVQNRLIKAKNEGITGTTLDTIKAQMTVSSGYFDAAMKVINDNYGTMPQFLKDALQLSSEDVNDLKKLYLTD</sequence>
<dbReference type="InterPro" id="IPR016130">
    <property type="entry name" value="Tyr_Pase_AS"/>
</dbReference>
<dbReference type="InterPro" id="IPR029021">
    <property type="entry name" value="Prot-tyrosine_phosphatase-like"/>
</dbReference>